<keyword evidence="6 8" id="KW-0675">Receptor</keyword>
<comment type="caution">
    <text evidence="11">The sequence shown here is derived from an EMBL/GenBank/DDBJ whole genome shotgun (WGS) entry which is preliminary data.</text>
</comment>
<feature type="transmembrane region" description="Helical" evidence="9">
    <location>
        <begin position="234"/>
        <end position="252"/>
    </location>
</feature>
<keyword evidence="4 8" id="KW-0297">G-protein coupled receptor</keyword>
<dbReference type="Gene3D" id="1.20.1070.10">
    <property type="entry name" value="Rhodopsin 7-helix transmembrane proteins"/>
    <property type="match status" value="1"/>
</dbReference>
<dbReference type="SUPFAM" id="SSF81321">
    <property type="entry name" value="Family A G protein-coupled receptor-like"/>
    <property type="match status" value="1"/>
</dbReference>
<gene>
    <name evidence="11" type="ORF">PEVE_00028925</name>
</gene>
<comment type="similarity">
    <text evidence="8">Belongs to the G-protein coupled receptor 1 family.</text>
</comment>
<dbReference type="CDD" id="cd00637">
    <property type="entry name" value="7tm_classA_rhodopsin-like"/>
    <property type="match status" value="1"/>
</dbReference>
<feature type="transmembrane region" description="Helical" evidence="9">
    <location>
        <begin position="272"/>
        <end position="293"/>
    </location>
</feature>
<feature type="transmembrane region" description="Helical" evidence="9">
    <location>
        <begin position="185"/>
        <end position="203"/>
    </location>
</feature>
<feature type="transmembrane region" description="Helical" evidence="9">
    <location>
        <begin position="20"/>
        <end position="47"/>
    </location>
</feature>
<proteinExistence type="inferred from homology"/>
<evidence type="ECO:0000256" key="7">
    <source>
        <dbReference type="ARBA" id="ARBA00023224"/>
    </source>
</evidence>
<dbReference type="PROSITE" id="PS50262">
    <property type="entry name" value="G_PROTEIN_RECEP_F1_2"/>
    <property type="match status" value="1"/>
</dbReference>
<accession>A0ABN8STJ5</accession>
<dbReference type="Proteomes" id="UP001159427">
    <property type="component" value="Unassembled WGS sequence"/>
</dbReference>
<evidence type="ECO:0000256" key="6">
    <source>
        <dbReference type="ARBA" id="ARBA00023170"/>
    </source>
</evidence>
<evidence type="ECO:0000313" key="11">
    <source>
        <dbReference type="EMBL" id="CAH3194889.1"/>
    </source>
</evidence>
<feature type="transmembrane region" description="Helical" evidence="9">
    <location>
        <begin position="138"/>
        <end position="158"/>
    </location>
</feature>
<keyword evidence="2 8" id="KW-0812">Transmembrane</keyword>
<evidence type="ECO:0000256" key="1">
    <source>
        <dbReference type="ARBA" id="ARBA00004141"/>
    </source>
</evidence>
<keyword evidence="7 8" id="KW-0807">Transducer</keyword>
<evidence type="ECO:0000256" key="4">
    <source>
        <dbReference type="ARBA" id="ARBA00023040"/>
    </source>
</evidence>
<evidence type="ECO:0000256" key="2">
    <source>
        <dbReference type="ARBA" id="ARBA00022692"/>
    </source>
</evidence>
<dbReference type="Pfam" id="PF00001">
    <property type="entry name" value="7tm_1"/>
    <property type="match status" value="1"/>
</dbReference>
<feature type="domain" description="G-protein coupled receptors family 1 profile" evidence="10">
    <location>
        <begin position="38"/>
        <end position="290"/>
    </location>
</feature>
<dbReference type="InterPro" id="IPR050125">
    <property type="entry name" value="GPCR_opsins"/>
</dbReference>
<evidence type="ECO:0000313" key="12">
    <source>
        <dbReference type="Proteomes" id="UP001159427"/>
    </source>
</evidence>
<keyword evidence="3 9" id="KW-1133">Transmembrane helix</keyword>
<comment type="subcellular location">
    <subcellularLocation>
        <location evidence="1">Membrane</location>
        <topology evidence="1">Multi-pass membrane protein</topology>
    </subcellularLocation>
</comment>
<name>A0ABN8STJ5_9CNID</name>
<evidence type="ECO:0000256" key="3">
    <source>
        <dbReference type="ARBA" id="ARBA00022989"/>
    </source>
</evidence>
<reference evidence="11 12" key="1">
    <citation type="submission" date="2022-05" db="EMBL/GenBank/DDBJ databases">
        <authorList>
            <consortium name="Genoscope - CEA"/>
            <person name="William W."/>
        </authorList>
    </citation>
    <scope>NUCLEOTIDE SEQUENCE [LARGE SCALE GENOMIC DNA]</scope>
</reference>
<evidence type="ECO:0000256" key="9">
    <source>
        <dbReference type="SAM" id="Phobius"/>
    </source>
</evidence>
<dbReference type="PANTHER" id="PTHR24240">
    <property type="entry name" value="OPSIN"/>
    <property type="match status" value="1"/>
</dbReference>
<evidence type="ECO:0000259" key="10">
    <source>
        <dbReference type="PROSITE" id="PS50262"/>
    </source>
</evidence>
<dbReference type="PROSITE" id="PS00237">
    <property type="entry name" value="G_PROTEIN_RECEP_F1_1"/>
    <property type="match status" value="1"/>
</dbReference>
<protein>
    <recommendedName>
        <fullName evidence="10">G-protein coupled receptors family 1 profile domain-containing protein</fullName>
    </recommendedName>
</protein>
<keyword evidence="5 9" id="KW-0472">Membrane</keyword>
<evidence type="ECO:0000256" key="5">
    <source>
        <dbReference type="ARBA" id="ARBA00023136"/>
    </source>
</evidence>
<feature type="transmembrane region" description="Helical" evidence="9">
    <location>
        <begin position="59"/>
        <end position="83"/>
    </location>
</feature>
<feature type="transmembrane region" description="Helical" evidence="9">
    <location>
        <begin position="95"/>
        <end position="117"/>
    </location>
</feature>
<keyword evidence="12" id="KW-1185">Reference proteome</keyword>
<dbReference type="InterPro" id="IPR000276">
    <property type="entry name" value="GPCR_Rhodpsn"/>
</dbReference>
<dbReference type="InterPro" id="IPR017452">
    <property type="entry name" value="GPCR_Rhodpsn_7TM"/>
</dbReference>
<evidence type="ECO:0000256" key="8">
    <source>
        <dbReference type="RuleBase" id="RU000688"/>
    </source>
</evidence>
<dbReference type="EMBL" id="CALNXI010004019">
    <property type="protein sequence ID" value="CAH3194889.1"/>
    <property type="molecule type" value="Genomic_DNA"/>
</dbReference>
<sequence>MASGGAQLADMLVKSNSTEIIVLESCLYALILSALLFGNLITLLVLVLNRRMRTVPNMFVASLAITDLSVGIFASILSFYSGITSHWCFGDEMCQFQGFISVTFALASIHTMALMAVNRYFRVVKPAKYRQLFTKKKTMIMIVTVWIYSMCSPLYYILSGQKMVYHPFKYFCILQQFEGNRLFEAIKSVVYIGIPSFVIFFSYSRIFQTVRNHNLNFSPSNGTRSSVNVEEIKVTHTLFVIVVCFHICWLPILAIDLVDIIHGRWISPREVYLAYSFLGTISSAVNPIILVLINRKFRREYLKVLRCSYCLNQRVAPIVIIG</sequence>
<organism evidence="11 12">
    <name type="scientific">Porites evermanni</name>
    <dbReference type="NCBI Taxonomy" id="104178"/>
    <lineage>
        <taxon>Eukaryota</taxon>
        <taxon>Metazoa</taxon>
        <taxon>Cnidaria</taxon>
        <taxon>Anthozoa</taxon>
        <taxon>Hexacorallia</taxon>
        <taxon>Scleractinia</taxon>
        <taxon>Fungiina</taxon>
        <taxon>Poritidae</taxon>
        <taxon>Porites</taxon>
    </lineage>
</organism>
<dbReference type="PRINTS" id="PR00237">
    <property type="entry name" value="GPCRRHODOPSN"/>
</dbReference>